<comment type="caution">
    <text evidence="10">The sequence shown here is derived from an EMBL/GenBank/DDBJ whole genome shotgun (WGS) entry which is preliminary data.</text>
</comment>
<evidence type="ECO:0000256" key="3">
    <source>
        <dbReference type="ARBA" id="ARBA00022692"/>
    </source>
</evidence>
<evidence type="ECO:0000256" key="4">
    <source>
        <dbReference type="ARBA" id="ARBA00022787"/>
    </source>
</evidence>
<comment type="similarity">
    <text evidence="2 8">Belongs to the FIS1 family.</text>
</comment>
<comment type="domain">
    <text evidence="8">The C-terminus is required for mitochondrial localization, while the N-terminus is necessary for mitochondrial fission.</text>
</comment>
<dbReference type="Proteomes" id="UP000198287">
    <property type="component" value="Unassembled WGS sequence"/>
</dbReference>
<dbReference type="CDD" id="cd12212">
    <property type="entry name" value="Fis1"/>
    <property type="match status" value="1"/>
</dbReference>
<feature type="transmembrane region" description="Helical" evidence="9">
    <location>
        <begin position="148"/>
        <end position="170"/>
    </location>
</feature>
<keyword evidence="3 9" id="KW-0812">Transmembrane</keyword>
<dbReference type="PIRSF" id="PIRSF008835">
    <property type="entry name" value="TPR_repeat_11_Fis1"/>
    <property type="match status" value="1"/>
</dbReference>
<comment type="function">
    <text evidence="8">Involved in the fragmentation of the mitochondrial network and its perinuclear clustering.</text>
</comment>
<keyword evidence="7 8" id="KW-0472">Membrane</keyword>
<dbReference type="GO" id="GO:0000266">
    <property type="term" value="P:mitochondrial fission"/>
    <property type="evidence" value="ECO:0007669"/>
    <property type="project" value="UniProtKB-UniRule"/>
</dbReference>
<evidence type="ECO:0000256" key="7">
    <source>
        <dbReference type="ARBA" id="ARBA00023136"/>
    </source>
</evidence>
<dbReference type="Pfam" id="PF14853">
    <property type="entry name" value="Fis1_TPR_C"/>
    <property type="match status" value="1"/>
</dbReference>
<dbReference type="PANTHER" id="PTHR13247">
    <property type="entry name" value="TETRATRICOPEPTIDE REPEAT PROTEIN 11 TPR REPEAT PROTEIN 11"/>
    <property type="match status" value="1"/>
</dbReference>
<dbReference type="GO" id="GO:0000422">
    <property type="term" value="P:autophagy of mitochondrion"/>
    <property type="evidence" value="ECO:0007669"/>
    <property type="project" value="TreeGrafter"/>
</dbReference>
<comment type="subcellular location">
    <subcellularLocation>
        <location evidence="1">Mitochondrion outer membrane</location>
        <topology evidence="1">Single-pass membrane protein</topology>
    </subcellularLocation>
</comment>
<organism evidence="10 11">
    <name type="scientific">Folsomia candida</name>
    <name type="common">Springtail</name>
    <dbReference type="NCBI Taxonomy" id="158441"/>
    <lineage>
        <taxon>Eukaryota</taxon>
        <taxon>Metazoa</taxon>
        <taxon>Ecdysozoa</taxon>
        <taxon>Arthropoda</taxon>
        <taxon>Hexapoda</taxon>
        <taxon>Collembola</taxon>
        <taxon>Entomobryomorpha</taxon>
        <taxon>Isotomoidea</taxon>
        <taxon>Isotomidae</taxon>
        <taxon>Proisotominae</taxon>
        <taxon>Folsomia</taxon>
    </lineage>
</organism>
<keyword evidence="5 9" id="KW-1133">Transmembrane helix</keyword>
<evidence type="ECO:0000313" key="10">
    <source>
        <dbReference type="EMBL" id="OXA40547.1"/>
    </source>
</evidence>
<evidence type="ECO:0000313" key="11">
    <source>
        <dbReference type="Proteomes" id="UP000198287"/>
    </source>
</evidence>
<dbReference type="Pfam" id="PF14852">
    <property type="entry name" value="Fis1_TPR_N"/>
    <property type="match status" value="1"/>
</dbReference>
<dbReference type="GO" id="GO:0043653">
    <property type="term" value="P:mitochondrial fragmentation involved in apoptotic process"/>
    <property type="evidence" value="ECO:0007669"/>
    <property type="project" value="TreeGrafter"/>
</dbReference>
<evidence type="ECO:0000256" key="9">
    <source>
        <dbReference type="SAM" id="Phobius"/>
    </source>
</evidence>
<protein>
    <recommendedName>
        <fullName evidence="8">Mitochondrial fission 1 protein</fullName>
    </recommendedName>
</protein>
<name>A0A226D742_FOLCA</name>
<dbReference type="InterPro" id="IPR028058">
    <property type="entry name" value="Fis1_TPR_N"/>
</dbReference>
<dbReference type="Gene3D" id="1.25.40.10">
    <property type="entry name" value="Tetratricopeptide repeat domain"/>
    <property type="match status" value="1"/>
</dbReference>
<dbReference type="PANTHER" id="PTHR13247:SF0">
    <property type="entry name" value="MITOCHONDRIAL FISSION 1 PROTEIN"/>
    <property type="match status" value="1"/>
</dbReference>
<keyword evidence="4 8" id="KW-1000">Mitochondrion outer membrane</keyword>
<keyword evidence="11" id="KW-1185">Reference proteome</keyword>
<reference evidence="10 11" key="1">
    <citation type="submission" date="2015-12" db="EMBL/GenBank/DDBJ databases">
        <title>The genome of Folsomia candida.</title>
        <authorList>
            <person name="Faddeeva A."/>
            <person name="Derks M.F."/>
            <person name="Anvar Y."/>
            <person name="Smit S."/>
            <person name="Van Straalen N."/>
            <person name="Roelofs D."/>
        </authorList>
    </citation>
    <scope>NUCLEOTIDE SEQUENCE [LARGE SCALE GENOMIC DNA]</scope>
    <source>
        <strain evidence="10 11">VU population</strain>
        <tissue evidence="10">Whole body</tissue>
    </source>
</reference>
<dbReference type="GO" id="GO:0005778">
    <property type="term" value="C:peroxisomal membrane"/>
    <property type="evidence" value="ECO:0007669"/>
    <property type="project" value="TreeGrafter"/>
</dbReference>
<dbReference type="InterPro" id="IPR011990">
    <property type="entry name" value="TPR-like_helical_dom_sf"/>
</dbReference>
<evidence type="ECO:0000256" key="5">
    <source>
        <dbReference type="ARBA" id="ARBA00022989"/>
    </source>
</evidence>
<dbReference type="STRING" id="158441.A0A226D742"/>
<dbReference type="InterPro" id="IPR016543">
    <property type="entry name" value="Fis1"/>
</dbReference>
<evidence type="ECO:0000256" key="1">
    <source>
        <dbReference type="ARBA" id="ARBA00004572"/>
    </source>
</evidence>
<evidence type="ECO:0000256" key="6">
    <source>
        <dbReference type="ARBA" id="ARBA00023128"/>
    </source>
</evidence>
<gene>
    <name evidence="10" type="ORF">Fcan01_24765</name>
</gene>
<proteinExistence type="inferred from homology"/>
<keyword evidence="6 8" id="KW-0496">Mitochondrion</keyword>
<dbReference type="InterPro" id="IPR033745">
    <property type="entry name" value="Fis1_cytosol"/>
</dbReference>
<evidence type="ECO:0000256" key="2">
    <source>
        <dbReference type="ARBA" id="ARBA00008937"/>
    </source>
</evidence>
<dbReference type="EMBL" id="LNIX01000033">
    <property type="protein sequence ID" value="OXA40547.1"/>
    <property type="molecule type" value="Genomic_DNA"/>
</dbReference>
<sequence>MEVLTDFVTDDYLREFEVKYNDEIANSNGKPNDETVFQYAWCLTRSRLLSDVKKGVMFLEQLLASEILLVVATTGKINQVELFSGCKTDQAHKRDYLYYLAVGYTRMKDFTVARKYIKSLLQLEPGNRQAQELEKAIKSEMETEALKGAAMAGGGLLAAGALVALGMALLKK</sequence>
<dbReference type="InterPro" id="IPR028061">
    <property type="entry name" value="Fis1_TPR_C"/>
</dbReference>
<evidence type="ECO:0000256" key="8">
    <source>
        <dbReference type="PIRNR" id="PIRNR008835"/>
    </source>
</evidence>
<dbReference type="AlphaFoldDB" id="A0A226D742"/>
<dbReference type="OrthoDB" id="421154at2759"/>
<dbReference type="OMA" id="QFNYAWG"/>
<dbReference type="SUPFAM" id="SSF48452">
    <property type="entry name" value="TPR-like"/>
    <property type="match status" value="1"/>
</dbReference>
<accession>A0A226D742</accession>
<dbReference type="GO" id="GO:0005741">
    <property type="term" value="C:mitochondrial outer membrane"/>
    <property type="evidence" value="ECO:0007669"/>
    <property type="project" value="UniProtKB-SubCell"/>
</dbReference>
<dbReference type="GO" id="GO:0016559">
    <property type="term" value="P:peroxisome fission"/>
    <property type="evidence" value="ECO:0007669"/>
    <property type="project" value="TreeGrafter"/>
</dbReference>